<proteinExistence type="predicted"/>
<protein>
    <submittedName>
        <fullName evidence="1">YbdD/YjiX family protein</fullName>
    </submittedName>
</protein>
<dbReference type="Proteomes" id="UP000481339">
    <property type="component" value="Unassembled WGS sequence"/>
</dbReference>
<organism evidence="1 2">
    <name type="scientific">Pseudoclavibacter caeni</name>
    <dbReference type="NCBI Taxonomy" id="908846"/>
    <lineage>
        <taxon>Bacteria</taxon>
        <taxon>Bacillati</taxon>
        <taxon>Actinomycetota</taxon>
        <taxon>Actinomycetes</taxon>
        <taxon>Micrococcales</taxon>
        <taxon>Microbacteriaceae</taxon>
        <taxon>Pseudoclavibacter</taxon>
    </lineage>
</organism>
<dbReference type="Pfam" id="PF04328">
    <property type="entry name" value="Sel_put"/>
    <property type="match status" value="1"/>
</dbReference>
<evidence type="ECO:0000313" key="1">
    <source>
        <dbReference type="EMBL" id="KAB1631466.1"/>
    </source>
</evidence>
<reference evidence="1 2" key="1">
    <citation type="submission" date="2019-09" db="EMBL/GenBank/DDBJ databases">
        <title>Phylogeny of genus Pseudoclavibacter and closely related genus.</title>
        <authorList>
            <person name="Li Y."/>
        </authorList>
    </citation>
    <scope>NUCLEOTIDE SEQUENCE [LARGE SCALE GENOMIC DNA]</scope>
    <source>
        <strain evidence="1 2">JCM 16921</strain>
    </source>
</reference>
<gene>
    <name evidence="1" type="ORF">F8O02_07525</name>
</gene>
<evidence type="ECO:0000313" key="2">
    <source>
        <dbReference type="Proteomes" id="UP000481339"/>
    </source>
</evidence>
<comment type="caution">
    <text evidence="1">The sequence shown here is derived from an EMBL/GenBank/DDBJ whole genome shotgun (WGS) entry which is preliminary data.</text>
</comment>
<keyword evidence="2" id="KW-1185">Reference proteome</keyword>
<dbReference type="EMBL" id="WBKA01000006">
    <property type="protein sequence ID" value="KAB1631466.1"/>
    <property type="molecule type" value="Genomic_DNA"/>
</dbReference>
<name>A0A7C8BMK6_9MICO</name>
<dbReference type="InterPro" id="IPR007423">
    <property type="entry name" value="Sel_put"/>
</dbReference>
<dbReference type="AlphaFoldDB" id="A0A7C8BMK6"/>
<accession>A0A7C8BMK6</accession>
<dbReference type="OrthoDB" id="3541280at2"/>
<sequence length="82" mass="9174">MSGRGSPAAGAAGHHDGPVLDRLRALAAWVPRMLRGMLGANAYESYVAHERAHHPGRPVMTEREFWRWQADEEDRHPSARCC</sequence>
<dbReference type="RefSeq" id="WP_158036639.1">
    <property type="nucleotide sequence ID" value="NZ_BAAAZV010000002.1"/>
</dbReference>